<proteinExistence type="predicted"/>
<dbReference type="RefSeq" id="WP_140699134.1">
    <property type="nucleotide sequence ID" value="NZ_RCZG01000020.1"/>
</dbReference>
<keyword evidence="2" id="KW-1185">Reference proteome</keyword>
<dbReference type="InterPro" id="IPR007460">
    <property type="entry name" value="BrnT_toxin"/>
</dbReference>
<evidence type="ECO:0000313" key="1">
    <source>
        <dbReference type="EMBL" id="TPG28093.1"/>
    </source>
</evidence>
<dbReference type="Pfam" id="PF04365">
    <property type="entry name" value="BrnT_toxin"/>
    <property type="match status" value="1"/>
</dbReference>
<name>A0A502DRV0_9MYCO</name>
<dbReference type="InterPro" id="IPR038573">
    <property type="entry name" value="BrnT_sf"/>
</dbReference>
<dbReference type="Proteomes" id="UP000320095">
    <property type="component" value="Unassembled WGS sequence"/>
</dbReference>
<dbReference type="AlphaFoldDB" id="A0A502DRV0"/>
<accession>A0A502DRV0</accession>
<comment type="caution">
    <text evidence="1">The sequence shown here is derived from an EMBL/GenBank/DDBJ whole genome shotgun (WGS) entry which is preliminary data.</text>
</comment>
<evidence type="ECO:0000313" key="2">
    <source>
        <dbReference type="Proteomes" id="UP000320095"/>
    </source>
</evidence>
<reference evidence="1 2" key="1">
    <citation type="journal article" date="2019" name="Environ. Microbiol.">
        <title>Species interactions and distinct microbial communities in high Arctic permafrost affected cryosols are associated with the CH4 and CO2 gas fluxes.</title>
        <authorList>
            <person name="Altshuler I."/>
            <person name="Hamel J."/>
            <person name="Turney S."/>
            <person name="Magnuson E."/>
            <person name="Levesque R."/>
            <person name="Greer C."/>
            <person name="Whyte L.G."/>
        </authorList>
    </citation>
    <scope>NUCLEOTIDE SEQUENCE [LARGE SCALE GENOMIC DNA]</scope>
    <source>
        <strain evidence="1 2">S5.20</strain>
    </source>
</reference>
<organism evidence="1 2">
    <name type="scientific">Mycolicibacterium hodleri</name>
    <dbReference type="NCBI Taxonomy" id="49897"/>
    <lineage>
        <taxon>Bacteria</taxon>
        <taxon>Bacillati</taxon>
        <taxon>Actinomycetota</taxon>
        <taxon>Actinomycetes</taxon>
        <taxon>Mycobacteriales</taxon>
        <taxon>Mycobacteriaceae</taxon>
        <taxon>Mycolicibacterium</taxon>
    </lineage>
</organism>
<gene>
    <name evidence="1" type="ORF">EAH80_28615</name>
</gene>
<dbReference type="Gene3D" id="3.10.450.530">
    <property type="entry name" value="Ribonuclease toxin, BrnT, of type II toxin-antitoxin system"/>
    <property type="match status" value="1"/>
</dbReference>
<sequence>MPNLSSCTYDDESRWIVIGEAAGQCWSAVITYRHHYVQIISVRRSREGEVAIYGG</sequence>
<dbReference type="EMBL" id="RCZG01000020">
    <property type="protein sequence ID" value="TPG28093.1"/>
    <property type="molecule type" value="Genomic_DNA"/>
</dbReference>
<protein>
    <submittedName>
        <fullName evidence="1">BrnT family toxin</fullName>
    </submittedName>
</protein>